<reference evidence="1 2" key="1">
    <citation type="journal article" date="2018" name="Nat. Ecol. Evol.">
        <title>Shark genomes provide insights into elasmobranch evolution and the origin of vertebrates.</title>
        <authorList>
            <person name="Hara Y"/>
            <person name="Yamaguchi K"/>
            <person name="Onimaru K"/>
            <person name="Kadota M"/>
            <person name="Koyanagi M"/>
            <person name="Keeley SD"/>
            <person name="Tatsumi K"/>
            <person name="Tanaka K"/>
            <person name="Motone F"/>
            <person name="Kageyama Y"/>
            <person name="Nozu R"/>
            <person name="Adachi N"/>
            <person name="Nishimura O"/>
            <person name="Nakagawa R"/>
            <person name="Tanegashima C"/>
            <person name="Kiyatake I"/>
            <person name="Matsumoto R"/>
            <person name="Murakumo K"/>
            <person name="Nishida K"/>
            <person name="Terakita A"/>
            <person name="Kuratani S"/>
            <person name="Sato K"/>
            <person name="Hyodo S Kuraku.S."/>
        </authorList>
    </citation>
    <scope>NUCLEOTIDE SEQUENCE [LARGE SCALE GENOMIC DNA]</scope>
</reference>
<protein>
    <submittedName>
        <fullName evidence="1">Uncharacterized protein</fullName>
    </submittedName>
</protein>
<proteinExistence type="predicted"/>
<evidence type="ECO:0000313" key="1">
    <source>
        <dbReference type="EMBL" id="GCC38710.1"/>
    </source>
</evidence>
<gene>
    <name evidence="1" type="ORF">chiPu_0017226</name>
</gene>
<comment type="caution">
    <text evidence="1">The sequence shown here is derived from an EMBL/GenBank/DDBJ whole genome shotgun (WGS) entry which is preliminary data.</text>
</comment>
<evidence type="ECO:0000313" key="2">
    <source>
        <dbReference type="Proteomes" id="UP000287033"/>
    </source>
</evidence>
<dbReference type="EMBL" id="BEZZ01001236">
    <property type="protein sequence ID" value="GCC38710.1"/>
    <property type="molecule type" value="Genomic_DNA"/>
</dbReference>
<accession>A0A401T7U3</accession>
<dbReference type="Proteomes" id="UP000287033">
    <property type="component" value="Unassembled WGS sequence"/>
</dbReference>
<dbReference type="AlphaFoldDB" id="A0A401T7U3"/>
<name>A0A401T7U3_CHIPU</name>
<organism evidence="1 2">
    <name type="scientific">Chiloscyllium punctatum</name>
    <name type="common">Brownbanded bambooshark</name>
    <name type="synonym">Hemiscyllium punctatum</name>
    <dbReference type="NCBI Taxonomy" id="137246"/>
    <lineage>
        <taxon>Eukaryota</taxon>
        <taxon>Metazoa</taxon>
        <taxon>Chordata</taxon>
        <taxon>Craniata</taxon>
        <taxon>Vertebrata</taxon>
        <taxon>Chondrichthyes</taxon>
        <taxon>Elasmobranchii</taxon>
        <taxon>Galeomorphii</taxon>
        <taxon>Galeoidea</taxon>
        <taxon>Orectolobiformes</taxon>
        <taxon>Hemiscylliidae</taxon>
        <taxon>Chiloscyllium</taxon>
    </lineage>
</organism>
<sequence length="72" mass="7933">MLGGPAAPARSSSPAPYDVIDWYRARYRSMRRVSGNCEHACREWGVGSPKEMSVVFRPKACGEAALRLLFGC</sequence>
<keyword evidence="2" id="KW-1185">Reference proteome</keyword>